<evidence type="ECO:0000256" key="1">
    <source>
        <dbReference type="SAM" id="Phobius"/>
    </source>
</evidence>
<name>A0A7J8A7S9_PIPKU</name>
<dbReference type="EMBL" id="JACAGB010000002">
    <property type="protein sequence ID" value="KAF6382627.1"/>
    <property type="molecule type" value="Genomic_DNA"/>
</dbReference>
<keyword evidence="1" id="KW-1133">Transmembrane helix</keyword>
<reference evidence="2 3" key="1">
    <citation type="journal article" date="2020" name="Nature">
        <title>Six reference-quality genomes reveal evolution of bat adaptations.</title>
        <authorList>
            <person name="Jebb D."/>
            <person name="Huang Z."/>
            <person name="Pippel M."/>
            <person name="Hughes G.M."/>
            <person name="Lavrichenko K."/>
            <person name="Devanna P."/>
            <person name="Winkler S."/>
            <person name="Jermiin L.S."/>
            <person name="Skirmuntt E.C."/>
            <person name="Katzourakis A."/>
            <person name="Burkitt-Gray L."/>
            <person name="Ray D.A."/>
            <person name="Sullivan K.A.M."/>
            <person name="Roscito J.G."/>
            <person name="Kirilenko B.M."/>
            <person name="Davalos L.M."/>
            <person name="Corthals A.P."/>
            <person name="Power M.L."/>
            <person name="Jones G."/>
            <person name="Ransome R.D."/>
            <person name="Dechmann D.K.N."/>
            <person name="Locatelli A.G."/>
            <person name="Puechmaille S.J."/>
            <person name="Fedrigo O."/>
            <person name="Jarvis E.D."/>
            <person name="Hiller M."/>
            <person name="Vernes S.C."/>
            <person name="Myers E.W."/>
            <person name="Teeling E.C."/>
        </authorList>
    </citation>
    <scope>NUCLEOTIDE SEQUENCE [LARGE SCALE GENOMIC DNA]</scope>
    <source>
        <strain evidence="2">MPipKuh1</strain>
        <tissue evidence="2">Flight muscle</tissue>
    </source>
</reference>
<proteinExistence type="predicted"/>
<protein>
    <submittedName>
        <fullName evidence="2">Uncharacterized protein</fullName>
    </submittedName>
</protein>
<dbReference type="AlphaFoldDB" id="A0A7J8A7S9"/>
<keyword evidence="1" id="KW-0472">Membrane</keyword>
<evidence type="ECO:0000313" key="2">
    <source>
        <dbReference type="EMBL" id="KAF6382627.1"/>
    </source>
</evidence>
<keyword evidence="1" id="KW-0812">Transmembrane</keyword>
<organism evidence="2 3">
    <name type="scientific">Pipistrellus kuhlii</name>
    <name type="common">Kuhl's pipistrelle</name>
    <dbReference type="NCBI Taxonomy" id="59472"/>
    <lineage>
        <taxon>Eukaryota</taxon>
        <taxon>Metazoa</taxon>
        <taxon>Chordata</taxon>
        <taxon>Craniata</taxon>
        <taxon>Vertebrata</taxon>
        <taxon>Euteleostomi</taxon>
        <taxon>Mammalia</taxon>
        <taxon>Eutheria</taxon>
        <taxon>Laurasiatheria</taxon>
        <taxon>Chiroptera</taxon>
        <taxon>Yangochiroptera</taxon>
        <taxon>Vespertilionidae</taxon>
        <taxon>Pipistrellus</taxon>
    </lineage>
</organism>
<gene>
    <name evidence="2" type="ORF">mPipKuh1_008983</name>
</gene>
<feature type="transmembrane region" description="Helical" evidence="1">
    <location>
        <begin position="33"/>
        <end position="53"/>
    </location>
</feature>
<comment type="caution">
    <text evidence="2">The sequence shown here is derived from an EMBL/GenBank/DDBJ whole genome shotgun (WGS) entry which is preliminary data.</text>
</comment>
<evidence type="ECO:0000313" key="3">
    <source>
        <dbReference type="Proteomes" id="UP000558488"/>
    </source>
</evidence>
<keyword evidence="3" id="KW-1185">Reference proteome</keyword>
<sequence length="120" mass="13638">MHEICTPCSPACPSSSSQPQIHVNVIRKVIRNIIWMAVWLFGLVSILALYYIGFCQFSSIDKKYLIFGHFSDINLKINIFLKHIDISLSPSPMSLIIYCYHFKVVTISCNSMASIHSEVL</sequence>
<accession>A0A7J8A7S9</accession>
<dbReference type="Proteomes" id="UP000558488">
    <property type="component" value="Unassembled WGS sequence"/>
</dbReference>